<name>A0A494YTI5_9BACI</name>
<dbReference type="Proteomes" id="UP000281813">
    <property type="component" value="Unassembled WGS sequence"/>
</dbReference>
<keyword evidence="2" id="KW-1185">Reference proteome</keyword>
<gene>
    <name evidence="1" type="ORF">D8M05_16690</name>
</gene>
<accession>A0A494YTI5</accession>
<dbReference type="RefSeq" id="WP_121133850.1">
    <property type="nucleotide sequence ID" value="NZ_JBHUFK010000050.1"/>
</dbReference>
<dbReference type="OrthoDB" id="2959647at2"/>
<organism evidence="1 2">
    <name type="scientific">Oceanobacillus bengalensis</name>
    <dbReference type="NCBI Taxonomy" id="1435466"/>
    <lineage>
        <taxon>Bacteria</taxon>
        <taxon>Bacillati</taxon>
        <taxon>Bacillota</taxon>
        <taxon>Bacilli</taxon>
        <taxon>Bacillales</taxon>
        <taxon>Bacillaceae</taxon>
        <taxon>Oceanobacillus</taxon>
    </lineage>
</organism>
<evidence type="ECO:0000313" key="1">
    <source>
        <dbReference type="EMBL" id="RKQ13313.1"/>
    </source>
</evidence>
<comment type="caution">
    <text evidence="1">The sequence shown here is derived from an EMBL/GenBank/DDBJ whole genome shotgun (WGS) entry which is preliminary data.</text>
</comment>
<sequence>MNNTQKLLERQAKEHKKLFEKFMIDEKYLHLHGTEFHMVFYLKGKRNTGFGLISPDSNVPLDSFDDALGKIALLYTNAGSINQNGGQRARINMDPFNRTWECLDKILHEITLSDEQKYNYEYCYQALSQTMELQKEQVKLYDEFIQLMRMKIHEGFQTEDIDYMLNVSGEMDYIQYKQLTSEFNSIDKYKYISEDIHQKKELAKFVSFEVKRYLKQFASDKQKLQAEIQKVTYVDQMEKLTKEEHLELVKQKILREQEQGNINLRKEIRFPKFI</sequence>
<reference evidence="1 2" key="1">
    <citation type="journal article" date="2015" name="Antonie Van Leeuwenhoek">
        <title>Oceanobacillus bengalensis sp. nov., a bacterium isolated from seawater of the Bay of Bengal.</title>
        <authorList>
            <person name="Yongchang O."/>
            <person name="Xiang W."/>
            <person name="Wang G."/>
        </authorList>
    </citation>
    <scope>NUCLEOTIDE SEQUENCE [LARGE SCALE GENOMIC DNA]</scope>
    <source>
        <strain evidence="1 2">MCCC 1K00260</strain>
    </source>
</reference>
<proteinExistence type="predicted"/>
<evidence type="ECO:0000313" key="2">
    <source>
        <dbReference type="Proteomes" id="UP000281813"/>
    </source>
</evidence>
<dbReference type="AlphaFoldDB" id="A0A494YTI5"/>
<dbReference type="EMBL" id="RBZO01000033">
    <property type="protein sequence ID" value="RKQ13313.1"/>
    <property type="molecule type" value="Genomic_DNA"/>
</dbReference>
<protein>
    <submittedName>
        <fullName evidence="1">Uncharacterized protein</fullName>
    </submittedName>
</protein>